<protein>
    <submittedName>
        <fullName evidence="3">Uncharacterized protein</fullName>
    </submittedName>
</protein>
<dbReference type="OrthoDB" id="6510384at2759"/>
<keyword evidence="2" id="KW-1133">Transmembrane helix</keyword>
<evidence type="ECO:0000256" key="2">
    <source>
        <dbReference type="SAM" id="Phobius"/>
    </source>
</evidence>
<keyword evidence="2" id="KW-0812">Transmembrane</keyword>
<feature type="transmembrane region" description="Helical" evidence="2">
    <location>
        <begin position="12"/>
        <end position="31"/>
    </location>
</feature>
<evidence type="ECO:0000313" key="3">
    <source>
        <dbReference type="EMBL" id="KAJ6216270.1"/>
    </source>
</evidence>
<proteinExistence type="predicted"/>
<name>A0A9Q0LZ54_BLOTA</name>
<dbReference type="Proteomes" id="UP001142055">
    <property type="component" value="Chromosome 3"/>
</dbReference>
<comment type="caution">
    <text evidence="3">The sequence shown here is derived from an EMBL/GenBank/DDBJ whole genome shotgun (WGS) entry which is preliminary data.</text>
</comment>
<keyword evidence="2" id="KW-0472">Membrane</keyword>
<keyword evidence="4" id="KW-1185">Reference proteome</keyword>
<evidence type="ECO:0000256" key="1">
    <source>
        <dbReference type="SAM" id="MobiDB-lite"/>
    </source>
</evidence>
<feature type="region of interest" description="Disordered" evidence="1">
    <location>
        <begin position="176"/>
        <end position="195"/>
    </location>
</feature>
<dbReference type="EMBL" id="JAPWDV010000003">
    <property type="protein sequence ID" value="KAJ6216270.1"/>
    <property type="molecule type" value="Genomic_DNA"/>
</dbReference>
<organism evidence="3 4">
    <name type="scientific">Blomia tropicalis</name>
    <name type="common">Mite</name>
    <dbReference type="NCBI Taxonomy" id="40697"/>
    <lineage>
        <taxon>Eukaryota</taxon>
        <taxon>Metazoa</taxon>
        <taxon>Ecdysozoa</taxon>
        <taxon>Arthropoda</taxon>
        <taxon>Chelicerata</taxon>
        <taxon>Arachnida</taxon>
        <taxon>Acari</taxon>
        <taxon>Acariformes</taxon>
        <taxon>Sarcoptiformes</taxon>
        <taxon>Astigmata</taxon>
        <taxon>Glycyphagoidea</taxon>
        <taxon>Echimyopodidae</taxon>
        <taxon>Blomia</taxon>
    </lineage>
</organism>
<dbReference type="AlphaFoldDB" id="A0A9Q0LZ54"/>
<reference evidence="3" key="1">
    <citation type="submission" date="2022-12" db="EMBL/GenBank/DDBJ databases">
        <title>Genome assemblies of Blomia tropicalis.</title>
        <authorList>
            <person name="Cui Y."/>
        </authorList>
    </citation>
    <scope>NUCLEOTIDE SEQUENCE</scope>
    <source>
        <tissue evidence="3">Adult mites</tissue>
    </source>
</reference>
<gene>
    <name evidence="3" type="ORF">RDWZM_007427</name>
</gene>
<accession>A0A9Q0LZ54</accession>
<evidence type="ECO:0000313" key="4">
    <source>
        <dbReference type="Proteomes" id="UP001142055"/>
    </source>
</evidence>
<sequence length="195" mass="22612">MGRQVTNNGIFAIDRLCMTMMMIIIVTMQVACAIDNYANSKDFNKEPKHFYGLKVSRDKKPSSLLDDEGLRFKKGSSLLDDEGMRFKKSSYLEDEGLRFKKPSDIYDRNAIIRKSVLDGEGLRFKKGSSLLDDEGMRFRRSGRDRMEESFMGKRYGFPGRLFSFYPFTFDQGTSYERRSDRSGNRDILEGEGMRF</sequence>